<reference evidence="3" key="1">
    <citation type="journal article" date="2014" name="Int. J. Syst. Evol. Microbiol.">
        <title>Complete genome sequence of Corynebacterium casei LMG S-19264T (=DSM 44701T), isolated from a smear-ripened cheese.</title>
        <authorList>
            <consortium name="US DOE Joint Genome Institute (JGI-PGF)"/>
            <person name="Walter F."/>
            <person name="Albersmeier A."/>
            <person name="Kalinowski J."/>
            <person name="Ruckert C."/>
        </authorList>
    </citation>
    <scope>NUCLEOTIDE SEQUENCE</scope>
    <source>
        <strain evidence="3">CGMCC 1.15880</strain>
    </source>
</reference>
<gene>
    <name evidence="3" type="ORF">GCM10011498_16230</name>
</gene>
<evidence type="ECO:0000313" key="4">
    <source>
        <dbReference type="Proteomes" id="UP000628017"/>
    </source>
</evidence>
<organism evidence="3 4">
    <name type="scientific">Neptunicoccus cionae</name>
    <dbReference type="NCBI Taxonomy" id="2035344"/>
    <lineage>
        <taxon>Bacteria</taxon>
        <taxon>Pseudomonadati</taxon>
        <taxon>Pseudomonadota</taxon>
        <taxon>Alphaproteobacteria</taxon>
        <taxon>Rhodobacterales</taxon>
        <taxon>Paracoccaceae</taxon>
        <taxon>Neptunicoccus</taxon>
    </lineage>
</organism>
<dbReference type="Proteomes" id="UP000628017">
    <property type="component" value="Unassembled WGS sequence"/>
</dbReference>
<dbReference type="PRINTS" id="PR00081">
    <property type="entry name" value="GDHRDH"/>
</dbReference>
<comment type="similarity">
    <text evidence="1">Belongs to the short-chain dehydrogenases/reductases (SDR) family.</text>
</comment>
<dbReference type="PANTHER" id="PTHR24321:SF15">
    <property type="entry name" value="OXIDOREDUCTASE UCPA"/>
    <property type="match status" value="1"/>
</dbReference>
<sequence>MRLNFKTALIFGGGQAPSDSEEAPMGNGRATALTFAREGAKVMIADRSIEAARAVADEITAAGGTALPIACDVLEESHIQIAINETLANWGKLDILHNNVGLSIEAGDAPITEIDADAFDHIMRLNLRAMVLAAKHALPVMRHQNSGVIINISSIAATETYPWVGYKAAKAAILALTEQQAIQNAEYGIRAVAIQPGMIDTVMAVDARAKAWDRSRAEVAAERAARVPMKRQGSAQDVANAALFLASGEAGFISGISLRVDGASGCRIG</sequence>
<dbReference type="GO" id="GO:0016491">
    <property type="term" value="F:oxidoreductase activity"/>
    <property type="evidence" value="ECO:0007669"/>
    <property type="project" value="UniProtKB-KW"/>
</dbReference>
<dbReference type="EMBL" id="BMKA01000002">
    <property type="protein sequence ID" value="GGA16497.1"/>
    <property type="molecule type" value="Genomic_DNA"/>
</dbReference>
<dbReference type="CDD" id="cd05233">
    <property type="entry name" value="SDR_c"/>
    <property type="match status" value="1"/>
</dbReference>
<dbReference type="AlphaFoldDB" id="A0A916VPF5"/>
<dbReference type="Pfam" id="PF13561">
    <property type="entry name" value="adh_short_C2"/>
    <property type="match status" value="1"/>
</dbReference>
<evidence type="ECO:0000256" key="2">
    <source>
        <dbReference type="ARBA" id="ARBA00023002"/>
    </source>
</evidence>
<dbReference type="SUPFAM" id="SSF51735">
    <property type="entry name" value="NAD(P)-binding Rossmann-fold domains"/>
    <property type="match status" value="1"/>
</dbReference>
<proteinExistence type="inferred from homology"/>
<dbReference type="InterPro" id="IPR036291">
    <property type="entry name" value="NAD(P)-bd_dom_sf"/>
</dbReference>
<dbReference type="FunFam" id="3.40.50.720:FF:000084">
    <property type="entry name" value="Short-chain dehydrogenase reductase"/>
    <property type="match status" value="1"/>
</dbReference>
<protein>
    <submittedName>
        <fullName evidence="3">Oxidoreductase</fullName>
    </submittedName>
</protein>
<accession>A0A916VPF5</accession>
<keyword evidence="4" id="KW-1185">Reference proteome</keyword>
<reference evidence="3" key="2">
    <citation type="submission" date="2020-09" db="EMBL/GenBank/DDBJ databases">
        <authorList>
            <person name="Sun Q."/>
            <person name="Zhou Y."/>
        </authorList>
    </citation>
    <scope>NUCLEOTIDE SEQUENCE</scope>
    <source>
        <strain evidence="3">CGMCC 1.15880</strain>
    </source>
</reference>
<name>A0A916VPF5_9RHOB</name>
<evidence type="ECO:0000313" key="3">
    <source>
        <dbReference type="EMBL" id="GGA16497.1"/>
    </source>
</evidence>
<comment type="caution">
    <text evidence="3">The sequence shown here is derived from an EMBL/GenBank/DDBJ whole genome shotgun (WGS) entry which is preliminary data.</text>
</comment>
<dbReference type="Gene3D" id="3.40.50.720">
    <property type="entry name" value="NAD(P)-binding Rossmann-like Domain"/>
    <property type="match status" value="1"/>
</dbReference>
<dbReference type="PRINTS" id="PR00080">
    <property type="entry name" value="SDRFAMILY"/>
</dbReference>
<keyword evidence="2" id="KW-0560">Oxidoreductase</keyword>
<dbReference type="InterPro" id="IPR002347">
    <property type="entry name" value="SDR_fam"/>
</dbReference>
<dbReference type="PANTHER" id="PTHR24321">
    <property type="entry name" value="DEHYDROGENASES, SHORT CHAIN"/>
    <property type="match status" value="1"/>
</dbReference>
<evidence type="ECO:0000256" key="1">
    <source>
        <dbReference type="ARBA" id="ARBA00006484"/>
    </source>
</evidence>
<dbReference type="RefSeq" id="WP_188673166.1">
    <property type="nucleotide sequence ID" value="NZ_BMKA01000002.1"/>
</dbReference>